<comment type="similarity">
    <text evidence="1 5">Belongs to the peptidase S41A family.</text>
</comment>
<dbReference type="Gene3D" id="2.30.42.10">
    <property type="match status" value="1"/>
</dbReference>
<dbReference type="GO" id="GO:0030288">
    <property type="term" value="C:outer membrane-bounded periplasmic space"/>
    <property type="evidence" value="ECO:0007669"/>
    <property type="project" value="TreeGrafter"/>
</dbReference>
<dbReference type="Pfam" id="PF03572">
    <property type="entry name" value="Peptidase_S41"/>
    <property type="match status" value="1"/>
</dbReference>
<dbReference type="PROSITE" id="PS50106">
    <property type="entry name" value="PDZ"/>
    <property type="match status" value="1"/>
</dbReference>
<name>A0A2H0UE68_9BACT</name>
<dbReference type="InterPro" id="IPR005151">
    <property type="entry name" value="Tail-specific_protease"/>
</dbReference>
<dbReference type="SMART" id="SM00228">
    <property type="entry name" value="PDZ"/>
    <property type="match status" value="1"/>
</dbReference>
<dbReference type="InterPro" id="IPR041489">
    <property type="entry name" value="PDZ_6"/>
</dbReference>
<feature type="domain" description="PDZ" evidence="7">
    <location>
        <begin position="137"/>
        <end position="205"/>
    </location>
</feature>
<keyword evidence="4 5" id="KW-0720">Serine protease</keyword>
<keyword evidence="2 5" id="KW-0645">Protease</keyword>
<dbReference type="PANTHER" id="PTHR32060">
    <property type="entry name" value="TAIL-SPECIFIC PROTEASE"/>
    <property type="match status" value="1"/>
</dbReference>
<accession>A0A2H0UE68</accession>
<evidence type="ECO:0000259" key="7">
    <source>
        <dbReference type="PROSITE" id="PS50106"/>
    </source>
</evidence>
<dbReference type="SMART" id="SM00245">
    <property type="entry name" value="TSPc"/>
    <property type="match status" value="1"/>
</dbReference>
<evidence type="ECO:0000256" key="5">
    <source>
        <dbReference type="RuleBase" id="RU004404"/>
    </source>
</evidence>
<dbReference type="InterPro" id="IPR001478">
    <property type="entry name" value="PDZ"/>
</dbReference>
<dbReference type="SUPFAM" id="SSF52096">
    <property type="entry name" value="ClpP/crotonase"/>
    <property type="match status" value="1"/>
</dbReference>
<comment type="caution">
    <text evidence="8">The sequence shown here is derived from an EMBL/GenBank/DDBJ whole genome shotgun (WGS) entry which is preliminary data.</text>
</comment>
<keyword evidence="6" id="KW-1133">Transmembrane helix</keyword>
<dbReference type="FunFam" id="2.30.42.10:FF:000063">
    <property type="entry name" value="Peptidase, S41 family"/>
    <property type="match status" value="1"/>
</dbReference>
<dbReference type="Gene3D" id="3.30.750.44">
    <property type="match status" value="1"/>
</dbReference>
<dbReference type="AlphaFoldDB" id="A0A2H0UE68"/>
<evidence type="ECO:0000256" key="2">
    <source>
        <dbReference type="ARBA" id="ARBA00022670"/>
    </source>
</evidence>
<keyword evidence="6" id="KW-0812">Transmembrane</keyword>
<dbReference type="NCBIfam" id="TIGR00225">
    <property type="entry name" value="prc"/>
    <property type="match status" value="1"/>
</dbReference>
<dbReference type="CDD" id="cd07560">
    <property type="entry name" value="Peptidase_S41_CPP"/>
    <property type="match status" value="1"/>
</dbReference>
<sequence length="435" mass="46863">MCNNALYMRLQDDMNGPSHDQDQEEMGLTLYQSKLPLLGIGLAILLASASFFSGLQLGSGMSMQASVSSLFYGEKNTPPEDVDLTEFWQVWHSLDKKFVSSHADALPTDEQRIEGAIRGLVSSYSDPYTVFFPPEESSAFQEDISGNFSGVGMEVGMRESIITVIAPLPDSPAEKAGIRSGDQVIRIDDTSTEGMTVDEAVKLIRGEKGTTVNLTVVRKDSSEVVAISVVRDTIVVPTIDTEVHGDTFVIKLYSFNALAEAEMQQALRTYVGSGTHKIVLDLRGNPGGYLQSAVEIASYFLPAGQVVVRESYGESYKEDVYRSSGKTLGSYAPQKMVVLVDGGSASASEILAGALQEHGVATLIGEQTFGKGSVQELIDIGTKSSLKVTIARWLTPDGVSISDKGLSPDTTVTRTPEQYLAGEDPQMDAALKFLQ</sequence>
<dbReference type="GO" id="GO:0007165">
    <property type="term" value="P:signal transduction"/>
    <property type="evidence" value="ECO:0007669"/>
    <property type="project" value="TreeGrafter"/>
</dbReference>
<evidence type="ECO:0000256" key="1">
    <source>
        <dbReference type="ARBA" id="ARBA00009179"/>
    </source>
</evidence>
<evidence type="ECO:0000256" key="4">
    <source>
        <dbReference type="ARBA" id="ARBA00022825"/>
    </source>
</evidence>
<evidence type="ECO:0000313" key="9">
    <source>
        <dbReference type="Proteomes" id="UP000229344"/>
    </source>
</evidence>
<dbReference type="EMBL" id="PFBI01000004">
    <property type="protein sequence ID" value="PIR84714.1"/>
    <property type="molecule type" value="Genomic_DNA"/>
</dbReference>
<keyword evidence="3 5" id="KW-0378">Hydrolase</keyword>
<dbReference type="GO" id="GO:0006508">
    <property type="term" value="P:proteolysis"/>
    <property type="evidence" value="ECO:0007669"/>
    <property type="project" value="UniProtKB-KW"/>
</dbReference>
<dbReference type="Proteomes" id="UP000229344">
    <property type="component" value="Unassembled WGS sequence"/>
</dbReference>
<dbReference type="InterPro" id="IPR029045">
    <property type="entry name" value="ClpP/crotonase-like_dom_sf"/>
</dbReference>
<evidence type="ECO:0000313" key="8">
    <source>
        <dbReference type="EMBL" id="PIR84714.1"/>
    </source>
</evidence>
<dbReference type="CDD" id="cd06782">
    <property type="entry name" value="cpPDZ_CPP-like"/>
    <property type="match status" value="1"/>
</dbReference>
<dbReference type="Gene3D" id="3.90.226.10">
    <property type="entry name" value="2-enoyl-CoA Hydratase, Chain A, domain 1"/>
    <property type="match status" value="1"/>
</dbReference>
<organism evidence="8 9">
    <name type="scientific">Candidatus Kaiserbacteria bacterium CG10_big_fil_rev_8_21_14_0_10_47_16</name>
    <dbReference type="NCBI Taxonomy" id="1974608"/>
    <lineage>
        <taxon>Bacteria</taxon>
        <taxon>Candidatus Kaiseribacteriota</taxon>
    </lineage>
</organism>
<keyword evidence="6" id="KW-0472">Membrane</keyword>
<dbReference type="InterPro" id="IPR036034">
    <property type="entry name" value="PDZ_sf"/>
</dbReference>
<dbReference type="GO" id="GO:0004175">
    <property type="term" value="F:endopeptidase activity"/>
    <property type="evidence" value="ECO:0007669"/>
    <property type="project" value="TreeGrafter"/>
</dbReference>
<evidence type="ECO:0000256" key="3">
    <source>
        <dbReference type="ARBA" id="ARBA00022801"/>
    </source>
</evidence>
<gene>
    <name evidence="8" type="ORF">COU16_00815</name>
</gene>
<feature type="transmembrane region" description="Helical" evidence="6">
    <location>
        <begin position="35"/>
        <end position="55"/>
    </location>
</feature>
<evidence type="ECO:0000256" key="6">
    <source>
        <dbReference type="SAM" id="Phobius"/>
    </source>
</evidence>
<dbReference type="SUPFAM" id="SSF50156">
    <property type="entry name" value="PDZ domain-like"/>
    <property type="match status" value="1"/>
</dbReference>
<reference evidence="9" key="1">
    <citation type="submission" date="2017-09" db="EMBL/GenBank/DDBJ databases">
        <title>Depth-based differentiation of microbial function through sediment-hosted aquifers and enrichment of novel symbionts in the deep terrestrial subsurface.</title>
        <authorList>
            <person name="Probst A.J."/>
            <person name="Ladd B."/>
            <person name="Jarett J.K."/>
            <person name="Geller-Mcgrath D.E."/>
            <person name="Sieber C.M.K."/>
            <person name="Emerson J.B."/>
            <person name="Anantharaman K."/>
            <person name="Thomas B.C."/>
            <person name="Malmstrom R."/>
            <person name="Stieglmeier M."/>
            <person name="Klingl A."/>
            <person name="Woyke T."/>
            <person name="Ryan C.M."/>
            <person name="Banfield J.F."/>
        </authorList>
    </citation>
    <scope>NUCLEOTIDE SEQUENCE [LARGE SCALE GENOMIC DNA]</scope>
</reference>
<dbReference type="GO" id="GO:0008236">
    <property type="term" value="F:serine-type peptidase activity"/>
    <property type="evidence" value="ECO:0007669"/>
    <property type="project" value="UniProtKB-KW"/>
</dbReference>
<dbReference type="InterPro" id="IPR004447">
    <property type="entry name" value="Peptidase_S41A"/>
</dbReference>
<protein>
    <recommendedName>
        <fullName evidence="7">PDZ domain-containing protein</fullName>
    </recommendedName>
</protein>
<proteinExistence type="inferred from homology"/>
<dbReference type="PANTHER" id="PTHR32060:SF22">
    <property type="entry name" value="CARBOXYL-TERMINAL-PROCESSING PEPTIDASE 3, CHLOROPLASTIC"/>
    <property type="match status" value="1"/>
</dbReference>
<dbReference type="Pfam" id="PF17820">
    <property type="entry name" value="PDZ_6"/>
    <property type="match status" value="1"/>
</dbReference>